<gene>
    <name evidence="1" type="ordered locus">Nhal_3932</name>
</gene>
<name>D5C405_NITHN</name>
<dbReference type="AlphaFoldDB" id="D5C405"/>
<evidence type="ECO:0000313" key="1">
    <source>
        <dbReference type="EMBL" id="ADE16942.1"/>
    </source>
</evidence>
<dbReference type="Proteomes" id="UP000001844">
    <property type="component" value="Chromosome"/>
</dbReference>
<dbReference type="STRING" id="472759.Nhal_3932"/>
<proteinExistence type="predicted"/>
<reference evidence="2" key="1">
    <citation type="submission" date="2010-04" db="EMBL/GenBank/DDBJ databases">
        <title>Complete genome sequence of Nitrosococcus halophilus Nc4, a salt-adapted, aerobic obligate ammonia-oxidizing sulfur purple bacterium.</title>
        <authorList>
            <consortium name="US DOE Joint Genome Institute"/>
            <person name="Campbell M.A."/>
            <person name="Malfatti S.A."/>
            <person name="Chain P.S.G."/>
            <person name="Heidelberg J.F."/>
            <person name="Ward B.B."/>
            <person name="Klotz M.G."/>
        </authorList>
    </citation>
    <scope>NUCLEOTIDE SEQUENCE [LARGE SCALE GENOMIC DNA]</scope>
    <source>
        <strain evidence="2">Nc4</strain>
    </source>
</reference>
<protein>
    <submittedName>
        <fullName evidence="1">Uncharacterized protein</fullName>
    </submittedName>
</protein>
<keyword evidence="2" id="KW-1185">Reference proteome</keyword>
<organism evidence="1 2">
    <name type="scientific">Nitrosococcus halophilus (strain Nc4)</name>
    <dbReference type="NCBI Taxonomy" id="472759"/>
    <lineage>
        <taxon>Bacteria</taxon>
        <taxon>Pseudomonadati</taxon>
        <taxon>Pseudomonadota</taxon>
        <taxon>Gammaproteobacteria</taxon>
        <taxon>Chromatiales</taxon>
        <taxon>Chromatiaceae</taxon>
        <taxon>Nitrosococcus</taxon>
    </lineage>
</organism>
<evidence type="ECO:0000313" key="2">
    <source>
        <dbReference type="Proteomes" id="UP000001844"/>
    </source>
</evidence>
<accession>D5C405</accession>
<dbReference type="KEGG" id="nhl:Nhal_3932"/>
<dbReference type="EMBL" id="CP001798">
    <property type="protein sequence ID" value="ADE16942.1"/>
    <property type="molecule type" value="Genomic_DNA"/>
</dbReference>
<sequence length="47" mass="5650">MGFLLSELKEWRARKKRCAALWQALNAEIEFYKERANTYAVTRVRKC</sequence>
<dbReference type="HOGENOM" id="CLU_3170761_0_0_6"/>